<dbReference type="Pfam" id="PF05139">
    <property type="entry name" value="Erythro_esteras"/>
    <property type="match status" value="1"/>
</dbReference>
<dbReference type="PANTHER" id="PTHR31299">
    <property type="entry name" value="ESTERASE, PUTATIVE (AFU_ORTHOLOGUE AFUA_1G05850)-RELATED"/>
    <property type="match status" value="1"/>
</dbReference>
<dbReference type="Gene3D" id="1.20.1440.30">
    <property type="entry name" value="Biosynthetic Protein domain"/>
    <property type="match status" value="1"/>
</dbReference>
<dbReference type="InterPro" id="IPR052036">
    <property type="entry name" value="Hydrolase/PRTase-associated"/>
</dbReference>
<gene>
    <name evidence="1" type="ORF">NLU14_20860</name>
</gene>
<dbReference type="EMBL" id="JANCMW010000020">
    <property type="protein sequence ID" value="MDF0752683.1"/>
    <property type="molecule type" value="Genomic_DNA"/>
</dbReference>
<dbReference type="Gene3D" id="3.40.1660.10">
    <property type="entry name" value="EreA-like (biosynthetic domain)"/>
    <property type="match status" value="1"/>
</dbReference>
<dbReference type="RefSeq" id="WP_275710244.1">
    <property type="nucleotide sequence ID" value="NZ_JANCMW010000020.1"/>
</dbReference>
<accession>A0ABT5YG99</accession>
<dbReference type="Gene3D" id="3.30.1870.10">
    <property type="entry name" value="EreA-like, domain 2"/>
    <property type="match status" value="1"/>
</dbReference>
<comment type="caution">
    <text evidence="1">The sequence shown here is derived from an EMBL/GenBank/DDBJ whole genome shotgun (WGS) entry which is preliminary data.</text>
</comment>
<evidence type="ECO:0000313" key="2">
    <source>
        <dbReference type="Proteomes" id="UP001143391"/>
    </source>
</evidence>
<name>A0ABT5YG99_9GAMM</name>
<dbReference type="InterPro" id="IPR014622">
    <property type="entry name" value="UCP036794_erythomycin"/>
</dbReference>
<dbReference type="CDD" id="cd14728">
    <property type="entry name" value="Ere-like"/>
    <property type="match status" value="1"/>
</dbReference>
<dbReference type="PIRSF" id="PIRSF036794">
    <property type="entry name" value="UCP_erythr_ester"/>
    <property type="match status" value="1"/>
</dbReference>
<dbReference type="InterPro" id="IPR007815">
    <property type="entry name" value="Emycin_Estase"/>
</dbReference>
<organism evidence="1 2">
    <name type="scientific">Marinobacter iranensis</name>
    <dbReference type="NCBI Taxonomy" id="2962607"/>
    <lineage>
        <taxon>Bacteria</taxon>
        <taxon>Pseudomonadati</taxon>
        <taxon>Pseudomonadota</taxon>
        <taxon>Gammaproteobacteria</taxon>
        <taxon>Pseudomonadales</taxon>
        <taxon>Marinobacteraceae</taxon>
        <taxon>Marinobacter</taxon>
    </lineage>
</organism>
<dbReference type="SUPFAM" id="SSF159501">
    <property type="entry name" value="EreA/ChaN-like"/>
    <property type="match status" value="1"/>
</dbReference>
<proteinExistence type="predicted"/>
<protein>
    <submittedName>
        <fullName evidence="1">Erythromycin esterase family protein</fullName>
    </submittedName>
</protein>
<reference evidence="1" key="1">
    <citation type="submission" date="2022-07" db="EMBL/GenBank/DDBJ databases">
        <title>Marinobacter iranensis a new bacterium isolate from a hipersaline lake in Iran.</title>
        <authorList>
            <person name="Mohammad A.M.A."/>
            <person name="Cristina S.-P."/>
            <person name="Antonio V."/>
        </authorList>
    </citation>
    <scope>NUCLEOTIDE SEQUENCE</scope>
    <source>
        <strain evidence="1">71-i</strain>
    </source>
</reference>
<keyword evidence="2" id="KW-1185">Reference proteome</keyword>
<dbReference type="Proteomes" id="UP001143391">
    <property type="component" value="Unassembled WGS sequence"/>
</dbReference>
<sequence length="435" mass="50130">MQETSTSELIARVAEPIEDLESDNIDRLLERVGDARIVLIGEASHGTSEFYRYRARITRALIENKDFDFVAVEADWPDAARIDHYVRHMKTPPAEWTAFTRFPTWMWRNEEVREFVDWLREHNADINDPEQRVGFYGLDLYSLFTSIDAVLDYLEDVDEETAAIARERYSCLAPFQSDPVTYGRATLTGRHRECEQDVVNMLTDLLNQRLKYTEQDGSRFMDAVQNARLIANAERYYRSMYSGYSDSWNLRDQHMFDTLEALLSYGGKSSKVVVWEHNSHVGNARATDMLVRGQHNVGQLCREAYGDQAYLIGFGTHTGTVAAATDWGDPMEIKQVQPSLTGSWERLCHESGVPAFRLPLRHPASDTLDTRLHDRRLERAIGVIYRPETERQSHYFLAQLAGQFDEYIWFDRTEAVTPLTTETLRGVPDTYPFGL</sequence>
<dbReference type="PANTHER" id="PTHR31299:SF0">
    <property type="entry name" value="ESTERASE, PUTATIVE (AFU_ORTHOLOGUE AFUA_1G05850)-RELATED"/>
    <property type="match status" value="1"/>
</dbReference>
<evidence type="ECO:0000313" key="1">
    <source>
        <dbReference type="EMBL" id="MDF0752683.1"/>
    </source>
</evidence>